<dbReference type="EMBL" id="BLXT01005191">
    <property type="protein sequence ID" value="GFO20676.1"/>
    <property type="molecule type" value="Genomic_DNA"/>
</dbReference>
<comment type="caution">
    <text evidence="2">The sequence shown here is derived from an EMBL/GenBank/DDBJ whole genome shotgun (WGS) entry which is preliminary data.</text>
</comment>
<protein>
    <submittedName>
        <fullName evidence="2">Uncharacterized protein</fullName>
    </submittedName>
</protein>
<dbReference type="Proteomes" id="UP000735302">
    <property type="component" value="Unassembled WGS sequence"/>
</dbReference>
<evidence type="ECO:0000313" key="3">
    <source>
        <dbReference type="Proteomes" id="UP000735302"/>
    </source>
</evidence>
<evidence type="ECO:0000313" key="2">
    <source>
        <dbReference type="EMBL" id="GFO20676.1"/>
    </source>
</evidence>
<organism evidence="2 3">
    <name type="scientific">Plakobranchus ocellatus</name>
    <dbReference type="NCBI Taxonomy" id="259542"/>
    <lineage>
        <taxon>Eukaryota</taxon>
        <taxon>Metazoa</taxon>
        <taxon>Spiralia</taxon>
        <taxon>Lophotrochozoa</taxon>
        <taxon>Mollusca</taxon>
        <taxon>Gastropoda</taxon>
        <taxon>Heterobranchia</taxon>
        <taxon>Euthyneura</taxon>
        <taxon>Panpulmonata</taxon>
        <taxon>Sacoglossa</taxon>
        <taxon>Placobranchoidea</taxon>
        <taxon>Plakobranchidae</taxon>
        <taxon>Plakobranchus</taxon>
    </lineage>
</organism>
<sequence>MRRGGGGYNQYNWSYNTPPLPPTPSPPPPPPDLAGCRLLVVGLAWPGRLEARTRTAGEAERAARSATPVHSLSVTIWKQASVPDIVVPVRNADPGQSGPERARLSRRWRPAGSPSHSSWALAHPSLLISETQKKTELS</sequence>
<accession>A0AAV4BJU4</accession>
<feature type="region of interest" description="Disordered" evidence="1">
    <location>
        <begin position="1"/>
        <end position="33"/>
    </location>
</feature>
<dbReference type="AlphaFoldDB" id="A0AAV4BJU4"/>
<gene>
    <name evidence="2" type="ORF">PoB_004718100</name>
</gene>
<feature type="compositionally biased region" description="Pro residues" evidence="1">
    <location>
        <begin position="18"/>
        <end position="32"/>
    </location>
</feature>
<reference evidence="2 3" key="1">
    <citation type="journal article" date="2021" name="Elife">
        <title>Chloroplast acquisition without the gene transfer in kleptoplastic sea slugs, Plakobranchus ocellatus.</title>
        <authorList>
            <person name="Maeda T."/>
            <person name="Takahashi S."/>
            <person name="Yoshida T."/>
            <person name="Shimamura S."/>
            <person name="Takaki Y."/>
            <person name="Nagai Y."/>
            <person name="Toyoda A."/>
            <person name="Suzuki Y."/>
            <person name="Arimoto A."/>
            <person name="Ishii H."/>
            <person name="Satoh N."/>
            <person name="Nishiyama T."/>
            <person name="Hasebe M."/>
            <person name="Maruyama T."/>
            <person name="Minagawa J."/>
            <person name="Obokata J."/>
            <person name="Shigenobu S."/>
        </authorList>
    </citation>
    <scope>NUCLEOTIDE SEQUENCE [LARGE SCALE GENOMIC DNA]</scope>
</reference>
<proteinExistence type="predicted"/>
<evidence type="ECO:0000256" key="1">
    <source>
        <dbReference type="SAM" id="MobiDB-lite"/>
    </source>
</evidence>
<feature type="region of interest" description="Disordered" evidence="1">
    <location>
        <begin position="88"/>
        <end position="125"/>
    </location>
</feature>
<name>A0AAV4BJU4_9GAST</name>
<keyword evidence="3" id="KW-1185">Reference proteome</keyword>